<organism evidence="2 3">
    <name type="scientific">Leptomonas pyrrhocoris</name>
    <name type="common">Firebug parasite</name>
    <dbReference type="NCBI Taxonomy" id="157538"/>
    <lineage>
        <taxon>Eukaryota</taxon>
        <taxon>Discoba</taxon>
        <taxon>Euglenozoa</taxon>
        <taxon>Kinetoplastea</taxon>
        <taxon>Metakinetoplastina</taxon>
        <taxon>Trypanosomatida</taxon>
        <taxon>Trypanosomatidae</taxon>
        <taxon>Leishmaniinae</taxon>
        <taxon>Leptomonas</taxon>
    </lineage>
</organism>
<feature type="compositionally biased region" description="Basic residues" evidence="1">
    <location>
        <begin position="7"/>
        <end position="18"/>
    </location>
</feature>
<gene>
    <name evidence="2" type="ORF">ABB37_08131</name>
</gene>
<dbReference type="OrthoDB" id="262579at2759"/>
<dbReference type="EMBL" id="LGTL01000022">
    <property type="protein sequence ID" value="KPA75975.1"/>
    <property type="molecule type" value="Genomic_DNA"/>
</dbReference>
<sequence length="269" mass="29633">MPSITKGSKKKKGARGGRNKGAVKIVPDPDAGYKQQLDETFYLSKLSRAKLMNQYTAAVDAAIRANTVSLTSVSPGDFSIPSQIQMVKIPEIVRSLGLCVTDEQIDQICCMVLQTAPLSNPQTELASGEEAIPQPPGVFAETEKVRQVLSEMLHSHILAYDPQVLSHPDPRFPTRVSSVVYKVTEQDLASCFESIWATTGKRSVLRNDGTQVRCFAVDALEIVMADVQHDISTLQPLTQKELEDLYFFVKGENSDVIDEDTFLRCLADV</sequence>
<dbReference type="VEuPathDB" id="TriTrypDB:LpyrH10_22_0910"/>
<name>A0A0M9FTV5_LEPPY</name>
<comment type="caution">
    <text evidence="2">The sequence shown here is derived from an EMBL/GenBank/DDBJ whole genome shotgun (WGS) entry which is preliminary data.</text>
</comment>
<dbReference type="GeneID" id="26908416"/>
<evidence type="ECO:0000256" key="1">
    <source>
        <dbReference type="SAM" id="MobiDB-lite"/>
    </source>
</evidence>
<dbReference type="EMBL" id="LGTL01000022">
    <property type="protein sequence ID" value="KPA75976.1"/>
    <property type="molecule type" value="Genomic_DNA"/>
</dbReference>
<dbReference type="OMA" id="EVTGKQM"/>
<feature type="region of interest" description="Disordered" evidence="1">
    <location>
        <begin position="1"/>
        <end position="27"/>
    </location>
</feature>
<proteinExistence type="predicted"/>
<dbReference type="RefSeq" id="XP_015654415.1">
    <property type="nucleotide sequence ID" value="XM_015807020.1"/>
</dbReference>
<protein>
    <submittedName>
        <fullName evidence="2">Uncharacterized protein</fullName>
    </submittedName>
</protein>
<evidence type="ECO:0000313" key="3">
    <source>
        <dbReference type="Proteomes" id="UP000037923"/>
    </source>
</evidence>
<dbReference type="AlphaFoldDB" id="A0A0M9FTV5"/>
<evidence type="ECO:0000313" key="2">
    <source>
        <dbReference type="EMBL" id="KPA75975.1"/>
    </source>
</evidence>
<reference evidence="2 3" key="1">
    <citation type="submission" date="2015-07" db="EMBL/GenBank/DDBJ databases">
        <title>High-quality genome of monoxenous trypanosomatid Leptomonas pyrrhocoris.</title>
        <authorList>
            <person name="Flegontov P."/>
            <person name="Butenko A."/>
            <person name="Firsov S."/>
            <person name="Vlcek C."/>
            <person name="Logacheva M.D."/>
            <person name="Field M."/>
            <person name="Filatov D."/>
            <person name="Flegontova O."/>
            <person name="Gerasimov E."/>
            <person name="Jackson A.P."/>
            <person name="Kelly S."/>
            <person name="Opperdoes F."/>
            <person name="O'Reilly A."/>
            <person name="Votypka J."/>
            <person name="Yurchenko V."/>
            <person name="Lukes J."/>
        </authorList>
    </citation>
    <scope>NUCLEOTIDE SEQUENCE [LARGE SCALE GENOMIC DNA]</scope>
    <source>
        <strain evidence="2">H10</strain>
    </source>
</reference>
<keyword evidence="3" id="KW-1185">Reference proteome</keyword>
<dbReference type="RefSeq" id="XP_015654414.1">
    <property type="nucleotide sequence ID" value="XM_015807019.1"/>
</dbReference>
<dbReference type="Proteomes" id="UP000037923">
    <property type="component" value="Unassembled WGS sequence"/>
</dbReference>
<accession>A0A0M9FTV5</accession>